<reference evidence="2 3" key="1">
    <citation type="submission" date="2018-09" db="EMBL/GenBank/DDBJ databases">
        <title>Paenibacillus SK2017-BO5.</title>
        <authorList>
            <person name="Piskunova J.V."/>
            <person name="Dubiley S.A."/>
            <person name="Severinov K.V."/>
        </authorList>
    </citation>
    <scope>NUCLEOTIDE SEQUENCE [LARGE SCALE GENOMIC DNA]</scope>
    <source>
        <strain evidence="2 3">BO5</strain>
    </source>
</reference>
<keyword evidence="1" id="KW-0472">Membrane</keyword>
<evidence type="ECO:0000313" key="2">
    <source>
        <dbReference type="EMBL" id="RJG24604.1"/>
    </source>
</evidence>
<feature type="transmembrane region" description="Helical" evidence="1">
    <location>
        <begin position="125"/>
        <end position="141"/>
    </location>
</feature>
<comment type="caution">
    <text evidence="2">The sequence shown here is derived from an EMBL/GenBank/DDBJ whole genome shotgun (WGS) entry which is preliminary data.</text>
</comment>
<proteinExistence type="predicted"/>
<sequence>MNKAEKVAHMYFCLLKQKVFGNLPSTLSGAYQGLPRLLYLHNRLPLYCLKIGGSPLLAFVLAGCTRYAKVIKQPNFLLLGPSQVKTRLISYRISTWKRGSYLMSGVVGGIGGSCGLGGLWTSTGVILVLFILLVIISRGCIW</sequence>
<name>A0A3A3GL87_PANTH</name>
<protein>
    <submittedName>
        <fullName evidence="2">Uncharacterized protein</fullName>
    </submittedName>
</protein>
<keyword evidence="1" id="KW-1133">Transmembrane helix</keyword>
<evidence type="ECO:0000313" key="3">
    <source>
        <dbReference type="Proteomes" id="UP000266177"/>
    </source>
</evidence>
<feature type="transmembrane region" description="Helical" evidence="1">
    <location>
        <begin position="101"/>
        <end position="119"/>
    </location>
</feature>
<organism evidence="2 3">
    <name type="scientific">Paenibacillus thiaminolyticus</name>
    <name type="common">Bacillus thiaminolyticus</name>
    <dbReference type="NCBI Taxonomy" id="49283"/>
    <lineage>
        <taxon>Bacteria</taxon>
        <taxon>Bacillati</taxon>
        <taxon>Bacillota</taxon>
        <taxon>Bacilli</taxon>
        <taxon>Bacillales</taxon>
        <taxon>Paenibacillaceae</taxon>
        <taxon>Paenibacillus</taxon>
    </lineage>
</organism>
<gene>
    <name evidence="2" type="ORF">DQX05_09795</name>
</gene>
<keyword evidence="1" id="KW-0812">Transmembrane</keyword>
<dbReference type="Proteomes" id="UP000266177">
    <property type="component" value="Unassembled WGS sequence"/>
</dbReference>
<dbReference type="AlphaFoldDB" id="A0A3A3GL87"/>
<accession>A0A3A3GL87</accession>
<dbReference type="EMBL" id="QYZD01000006">
    <property type="protein sequence ID" value="RJG24604.1"/>
    <property type="molecule type" value="Genomic_DNA"/>
</dbReference>
<evidence type="ECO:0000256" key="1">
    <source>
        <dbReference type="SAM" id="Phobius"/>
    </source>
</evidence>